<dbReference type="AlphaFoldDB" id="A0A540LVB1"/>
<reference evidence="2 3" key="1">
    <citation type="journal article" date="2019" name="G3 (Bethesda)">
        <title>Sequencing of a Wild Apple (Malus baccata) Genome Unravels the Differences Between Cultivated and Wild Apple Species Regarding Disease Resistance and Cold Tolerance.</title>
        <authorList>
            <person name="Chen X."/>
        </authorList>
    </citation>
    <scope>NUCLEOTIDE SEQUENCE [LARGE SCALE GENOMIC DNA]</scope>
    <source>
        <strain evidence="3">cv. Shandingzi</strain>
        <tissue evidence="2">Leaves</tissue>
    </source>
</reference>
<dbReference type="PANTHER" id="PTHR31900">
    <property type="entry name" value="F-BOX/RNI SUPERFAMILY PROTEIN-RELATED"/>
    <property type="match status" value="1"/>
</dbReference>
<dbReference type="InterPro" id="IPR006566">
    <property type="entry name" value="FBD"/>
</dbReference>
<dbReference type="Pfam" id="PF08387">
    <property type="entry name" value="FBD"/>
    <property type="match status" value="1"/>
</dbReference>
<proteinExistence type="predicted"/>
<evidence type="ECO:0000259" key="1">
    <source>
        <dbReference type="SMART" id="SM00579"/>
    </source>
</evidence>
<dbReference type="InterPro" id="IPR050232">
    <property type="entry name" value="FBL13/AtMIF1-like"/>
</dbReference>
<dbReference type="Proteomes" id="UP000315295">
    <property type="component" value="Unassembled WGS sequence"/>
</dbReference>
<comment type="caution">
    <text evidence="2">The sequence shown here is derived from an EMBL/GenBank/DDBJ whole genome shotgun (WGS) entry which is preliminary data.</text>
</comment>
<protein>
    <recommendedName>
        <fullName evidence="1">FBD domain-containing protein</fullName>
    </recommendedName>
</protein>
<sequence length="156" mass="18446">MCLKSLRSRGKENVSDRISELPDALLLHILSFQCNHWNLLTELLKRSPKLEYLVIQLYDGLICDEDYGHLEHGWNPPAFVPVCLSSHLKTISILRFEGREDEMEAAKYLLKHGKVLNRMNILTNYFQPKKKELYREFCWFERGSKACQVEFEHDEF</sequence>
<gene>
    <name evidence="2" type="ORF">C1H46_024186</name>
</gene>
<keyword evidence="3" id="KW-1185">Reference proteome</keyword>
<organism evidence="2 3">
    <name type="scientific">Malus baccata</name>
    <name type="common">Siberian crab apple</name>
    <name type="synonym">Pyrus baccata</name>
    <dbReference type="NCBI Taxonomy" id="106549"/>
    <lineage>
        <taxon>Eukaryota</taxon>
        <taxon>Viridiplantae</taxon>
        <taxon>Streptophyta</taxon>
        <taxon>Embryophyta</taxon>
        <taxon>Tracheophyta</taxon>
        <taxon>Spermatophyta</taxon>
        <taxon>Magnoliopsida</taxon>
        <taxon>eudicotyledons</taxon>
        <taxon>Gunneridae</taxon>
        <taxon>Pentapetalae</taxon>
        <taxon>rosids</taxon>
        <taxon>fabids</taxon>
        <taxon>Rosales</taxon>
        <taxon>Rosaceae</taxon>
        <taxon>Amygdaloideae</taxon>
        <taxon>Maleae</taxon>
        <taxon>Malus</taxon>
    </lineage>
</organism>
<evidence type="ECO:0000313" key="2">
    <source>
        <dbReference type="EMBL" id="TQD90269.1"/>
    </source>
</evidence>
<accession>A0A540LVB1</accession>
<feature type="domain" description="FBD" evidence="1">
    <location>
        <begin position="82"/>
        <end position="152"/>
    </location>
</feature>
<dbReference type="EMBL" id="VIEB01000457">
    <property type="protein sequence ID" value="TQD90269.1"/>
    <property type="molecule type" value="Genomic_DNA"/>
</dbReference>
<evidence type="ECO:0000313" key="3">
    <source>
        <dbReference type="Proteomes" id="UP000315295"/>
    </source>
</evidence>
<name>A0A540LVB1_MALBA</name>
<dbReference type="SMART" id="SM00579">
    <property type="entry name" value="FBD"/>
    <property type="match status" value="1"/>
</dbReference>
<dbReference type="PANTHER" id="PTHR31900:SF30">
    <property type="entry name" value="SUPERFAMILY PROTEIN, PUTATIVE-RELATED"/>
    <property type="match status" value="1"/>
</dbReference>